<evidence type="ECO:0000313" key="1">
    <source>
        <dbReference type="EMBL" id="ANU57043.1"/>
    </source>
</evidence>
<organism evidence="1 2">
    <name type="scientific">Bacteroides caecimuris</name>
    <dbReference type="NCBI Taxonomy" id="1796613"/>
    <lineage>
        <taxon>Bacteria</taxon>
        <taxon>Pseudomonadati</taxon>
        <taxon>Bacteroidota</taxon>
        <taxon>Bacteroidia</taxon>
        <taxon>Bacteroidales</taxon>
        <taxon>Bacteroidaceae</taxon>
        <taxon>Bacteroides</taxon>
    </lineage>
</organism>
<dbReference type="EMBL" id="CP015401">
    <property type="protein sequence ID" value="ANU57043.1"/>
    <property type="molecule type" value="Genomic_DNA"/>
</dbReference>
<dbReference type="InterPro" id="IPR049796">
    <property type="entry name" value="CdiI_Ct-like"/>
</dbReference>
<dbReference type="AlphaFoldDB" id="A0A1C7GXJ2"/>
<dbReference type="CDD" id="cd20694">
    <property type="entry name" value="CdiI_Ct-like"/>
    <property type="match status" value="1"/>
</dbReference>
<sequence>MNIMTQDIYNSIREILLCDEDIDFCCKLLLKITFNCDDWKWIQNVCIDIINSNREKNICGLAVTCIGHLARIHGKIEKERIFEVFNQQKDNPFINDRIGDAIDDIDMFVHE</sequence>
<evidence type="ECO:0008006" key="3">
    <source>
        <dbReference type="Google" id="ProtNLM"/>
    </source>
</evidence>
<evidence type="ECO:0000313" key="2">
    <source>
        <dbReference type="Proteomes" id="UP000092631"/>
    </source>
</evidence>
<name>A0A1C7GXJ2_9BACE</name>
<keyword evidence="2" id="KW-1185">Reference proteome</keyword>
<dbReference type="KEGG" id="bcae:A4V03_05235"/>
<reference evidence="2" key="1">
    <citation type="submission" date="2016-04" db="EMBL/GenBank/DDBJ databases">
        <title>Complete Genome Sequences of Twelve Strains of a Stable Defined Moderately Diverse Mouse Microbiota 2 (sDMDMm2).</title>
        <authorList>
            <person name="Uchimura Y."/>
            <person name="Wyss M."/>
            <person name="Brugiroux S."/>
            <person name="Limenitakis J.P."/>
            <person name="Stecher B."/>
            <person name="McCoy K.D."/>
            <person name="Macpherson A.J."/>
        </authorList>
    </citation>
    <scope>NUCLEOTIDE SEQUENCE [LARGE SCALE GENOMIC DNA]</scope>
    <source>
        <strain evidence="2">I48</strain>
    </source>
</reference>
<proteinExistence type="predicted"/>
<protein>
    <recommendedName>
        <fullName evidence="3">HEAT repeat domain-containing protein</fullName>
    </recommendedName>
</protein>
<dbReference type="Proteomes" id="UP000092631">
    <property type="component" value="Chromosome"/>
</dbReference>
<gene>
    <name evidence="1" type="ORF">A4V03_05235</name>
</gene>
<accession>A0A1C7GXJ2</accession>